<evidence type="ECO:0000313" key="1">
    <source>
        <dbReference type="EMBL" id="EJX00287.1"/>
    </source>
</evidence>
<name>J9FZ80_9ZZZZ</name>
<accession>J9FZ80</accession>
<reference evidence="1" key="1">
    <citation type="journal article" date="2012" name="PLoS ONE">
        <title>Gene sets for utilization of primary and secondary nutrition supplies in the distal gut of endangered iberian lynx.</title>
        <authorList>
            <person name="Alcaide M."/>
            <person name="Messina E."/>
            <person name="Richter M."/>
            <person name="Bargiela R."/>
            <person name="Peplies J."/>
            <person name="Huws S.A."/>
            <person name="Newbold C.J."/>
            <person name="Golyshin P.N."/>
            <person name="Simon M.A."/>
            <person name="Lopez G."/>
            <person name="Yakimov M.M."/>
            <person name="Ferrer M."/>
        </authorList>
    </citation>
    <scope>NUCLEOTIDE SEQUENCE</scope>
</reference>
<proteinExistence type="predicted"/>
<organism evidence="1">
    <name type="scientific">gut metagenome</name>
    <dbReference type="NCBI Taxonomy" id="749906"/>
    <lineage>
        <taxon>unclassified sequences</taxon>
        <taxon>metagenomes</taxon>
        <taxon>organismal metagenomes</taxon>
    </lineage>
</organism>
<protein>
    <submittedName>
        <fullName evidence="1">Uncharacterized protein</fullName>
    </submittedName>
</protein>
<comment type="caution">
    <text evidence="1">The sequence shown here is derived from an EMBL/GenBank/DDBJ whole genome shotgun (WGS) entry which is preliminary data.</text>
</comment>
<sequence>MRVLYSPLKRLYQKALKLHPAASQNELHIINNTLDFLNDQNSSLVSKLESNMETARNISLQELLMGYYPNRESFNSQCADHNLFLPCDNFFVSCVYCHSSQNDLSQLAHTIKNLLCTQIVSYYVFTLTPNQLYFIHCGTPIPEAKLFALFEQARLMARKNYKAYHHNRCWRHVPGNRCPASIVSGGWLRFRIPLC</sequence>
<dbReference type="EMBL" id="AMCI01003441">
    <property type="protein sequence ID" value="EJX00287.1"/>
    <property type="molecule type" value="Genomic_DNA"/>
</dbReference>
<dbReference type="AlphaFoldDB" id="J9FZ80"/>
<gene>
    <name evidence="1" type="ORF">EVA_11607</name>
</gene>